<reference evidence="6 7" key="1">
    <citation type="journal article" date="2015" name="Nature">
        <title>rRNA introns, odd ribosomes, and small enigmatic genomes across a large radiation of phyla.</title>
        <authorList>
            <person name="Brown C.T."/>
            <person name="Hug L.A."/>
            <person name="Thomas B.C."/>
            <person name="Sharon I."/>
            <person name="Castelle C.J."/>
            <person name="Singh A."/>
            <person name="Wilkins M.J."/>
            <person name="Williams K.H."/>
            <person name="Banfield J.F."/>
        </authorList>
    </citation>
    <scope>NUCLEOTIDE SEQUENCE [LARGE SCALE GENOMIC DNA]</scope>
</reference>
<dbReference type="CDD" id="cd05797">
    <property type="entry name" value="Ribosomal_L10"/>
    <property type="match status" value="1"/>
</dbReference>
<dbReference type="PATRIC" id="fig|1618989.3.peg.633"/>
<keyword evidence="5" id="KW-0699">rRNA-binding</keyword>
<accession>A0A0G1ZMV9</accession>
<dbReference type="SUPFAM" id="SSF160369">
    <property type="entry name" value="Ribosomal protein L10-like"/>
    <property type="match status" value="1"/>
</dbReference>
<name>A0A0G1ZMV9_9BACT</name>
<dbReference type="InterPro" id="IPR001790">
    <property type="entry name" value="Ribosomal_uL10"/>
</dbReference>
<dbReference type="PANTHER" id="PTHR11560">
    <property type="entry name" value="39S RIBOSOMAL PROTEIN L10, MITOCHONDRIAL"/>
    <property type="match status" value="1"/>
</dbReference>
<dbReference type="InterPro" id="IPR047865">
    <property type="entry name" value="Ribosomal_uL10_bac_type"/>
</dbReference>
<dbReference type="GO" id="GO:0005840">
    <property type="term" value="C:ribosome"/>
    <property type="evidence" value="ECO:0007669"/>
    <property type="project" value="UniProtKB-KW"/>
</dbReference>
<dbReference type="AlphaFoldDB" id="A0A0G1ZMV9"/>
<comment type="function">
    <text evidence="5">Forms part of the ribosomal stalk, playing a central role in the interaction of the ribosome with GTP-bound translation factors.</text>
</comment>
<dbReference type="InterPro" id="IPR022973">
    <property type="entry name" value="Ribosomal_uL10_bac"/>
</dbReference>
<dbReference type="GO" id="GO:1990904">
    <property type="term" value="C:ribonucleoprotein complex"/>
    <property type="evidence" value="ECO:0007669"/>
    <property type="project" value="UniProtKB-KW"/>
</dbReference>
<keyword evidence="3 5" id="KW-0687">Ribonucleoprotein</keyword>
<evidence type="ECO:0000313" key="6">
    <source>
        <dbReference type="EMBL" id="KKW29447.1"/>
    </source>
</evidence>
<keyword evidence="5" id="KW-0694">RNA-binding</keyword>
<dbReference type="Proteomes" id="UP000034846">
    <property type="component" value="Unassembled WGS sequence"/>
</dbReference>
<dbReference type="GO" id="GO:0006412">
    <property type="term" value="P:translation"/>
    <property type="evidence" value="ECO:0007669"/>
    <property type="project" value="UniProtKB-UniRule"/>
</dbReference>
<dbReference type="HAMAP" id="MF_00362">
    <property type="entry name" value="Ribosomal_uL10"/>
    <property type="match status" value="1"/>
</dbReference>
<evidence type="ECO:0000256" key="4">
    <source>
        <dbReference type="ARBA" id="ARBA00035202"/>
    </source>
</evidence>
<comment type="similarity">
    <text evidence="1 5">Belongs to the universal ribosomal protein uL10 family.</text>
</comment>
<dbReference type="EMBL" id="LCRD01000044">
    <property type="protein sequence ID" value="KKW29447.1"/>
    <property type="molecule type" value="Genomic_DNA"/>
</dbReference>
<gene>
    <name evidence="5" type="primary">rplJ</name>
    <name evidence="6" type="ORF">UY72_C0044G0004</name>
</gene>
<sequence>MAKTREQKRDIVVKIADRMKKMKGAAFSSVSGFTMPQADKLRAKAAEKNVEVFIAKKTLLSLAAKEVGIDVDATKLEGSVLTAVSYGDETSAAKVLKDLTKENDSIKLLAGVLEGKLIGEQEVKRLADLPSKEQLLGQLVGTLNAPVSGFVNVLAGNLRGLVTVIGAIKDKKA</sequence>
<evidence type="ECO:0000256" key="2">
    <source>
        <dbReference type="ARBA" id="ARBA00022980"/>
    </source>
</evidence>
<dbReference type="GO" id="GO:0070180">
    <property type="term" value="F:large ribosomal subunit rRNA binding"/>
    <property type="evidence" value="ECO:0007669"/>
    <property type="project" value="UniProtKB-UniRule"/>
</dbReference>
<organism evidence="6 7">
    <name type="scientific">Candidatus Uhrbacteria bacterium GW2011_GWD2_52_7</name>
    <dbReference type="NCBI Taxonomy" id="1618989"/>
    <lineage>
        <taxon>Bacteria</taxon>
        <taxon>Candidatus Uhriibacteriota</taxon>
    </lineage>
</organism>
<evidence type="ECO:0000256" key="3">
    <source>
        <dbReference type="ARBA" id="ARBA00023274"/>
    </source>
</evidence>
<proteinExistence type="inferred from homology"/>
<evidence type="ECO:0000313" key="7">
    <source>
        <dbReference type="Proteomes" id="UP000034846"/>
    </source>
</evidence>
<dbReference type="Pfam" id="PF00466">
    <property type="entry name" value="Ribosomal_L10"/>
    <property type="match status" value="1"/>
</dbReference>
<comment type="caution">
    <text evidence="6">The sequence shown here is derived from an EMBL/GenBank/DDBJ whole genome shotgun (WGS) entry which is preliminary data.</text>
</comment>
<dbReference type="Gene3D" id="3.30.70.1730">
    <property type="match status" value="1"/>
</dbReference>
<comment type="subunit">
    <text evidence="5">Part of the ribosomal stalk of the 50S ribosomal subunit. The N-terminus interacts with L11 and the large rRNA to form the base of the stalk. The C-terminus forms an elongated spine to which L12 dimers bind in a sequential fashion forming a multimeric L10(L12)X complex.</text>
</comment>
<evidence type="ECO:0000256" key="1">
    <source>
        <dbReference type="ARBA" id="ARBA00008889"/>
    </source>
</evidence>
<keyword evidence="2 5" id="KW-0689">Ribosomal protein</keyword>
<evidence type="ECO:0000256" key="5">
    <source>
        <dbReference type="HAMAP-Rule" id="MF_00362"/>
    </source>
</evidence>
<protein>
    <recommendedName>
        <fullName evidence="4 5">Large ribosomal subunit protein uL10</fullName>
    </recommendedName>
</protein>
<dbReference type="NCBIfam" id="NF000955">
    <property type="entry name" value="PRK00099.1-1"/>
    <property type="match status" value="1"/>
</dbReference>
<dbReference type="InterPro" id="IPR043141">
    <property type="entry name" value="Ribosomal_uL10-like_sf"/>
</dbReference>
<dbReference type="Gene3D" id="6.10.250.290">
    <property type="match status" value="1"/>
</dbReference>